<comment type="caution">
    <text evidence="1">The sequence shown here is derived from an EMBL/GenBank/DDBJ whole genome shotgun (WGS) entry which is preliminary data.</text>
</comment>
<keyword evidence="2" id="KW-1185">Reference proteome</keyword>
<organism evidence="1 2">
    <name type="scientific">Ixodes persulcatus</name>
    <name type="common">Taiga tick</name>
    <dbReference type="NCBI Taxonomy" id="34615"/>
    <lineage>
        <taxon>Eukaryota</taxon>
        <taxon>Metazoa</taxon>
        <taxon>Ecdysozoa</taxon>
        <taxon>Arthropoda</taxon>
        <taxon>Chelicerata</taxon>
        <taxon>Arachnida</taxon>
        <taxon>Acari</taxon>
        <taxon>Parasitiformes</taxon>
        <taxon>Ixodida</taxon>
        <taxon>Ixodoidea</taxon>
        <taxon>Ixodidae</taxon>
        <taxon>Ixodinae</taxon>
        <taxon>Ixodes</taxon>
    </lineage>
</organism>
<dbReference type="EMBL" id="JABSTQ010011589">
    <property type="protein sequence ID" value="KAG0409822.1"/>
    <property type="molecule type" value="Genomic_DNA"/>
</dbReference>
<dbReference type="Proteomes" id="UP000805193">
    <property type="component" value="Unassembled WGS sequence"/>
</dbReference>
<proteinExistence type="predicted"/>
<evidence type="ECO:0000313" key="1">
    <source>
        <dbReference type="EMBL" id="KAG0409822.1"/>
    </source>
</evidence>
<reference evidence="1 2" key="1">
    <citation type="journal article" date="2020" name="Cell">
        <title>Large-Scale Comparative Analyses of Tick Genomes Elucidate Their Genetic Diversity and Vector Capacities.</title>
        <authorList>
            <consortium name="Tick Genome and Microbiome Consortium (TIGMIC)"/>
            <person name="Jia N."/>
            <person name="Wang J."/>
            <person name="Shi W."/>
            <person name="Du L."/>
            <person name="Sun Y."/>
            <person name="Zhan W."/>
            <person name="Jiang J.F."/>
            <person name="Wang Q."/>
            <person name="Zhang B."/>
            <person name="Ji P."/>
            <person name="Bell-Sakyi L."/>
            <person name="Cui X.M."/>
            <person name="Yuan T.T."/>
            <person name="Jiang B.G."/>
            <person name="Yang W.F."/>
            <person name="Lam T.T."/>
            <person name="Chang Q.C."/>
            <person name="Ding S.J."/>
            <person name="Wang X.J."/>
            <person name="Zhu J.G."/>
            <person name="Ruan X.D."/>
            <person name="Zhao L."/>
            <person name="Wei J.T."/>
            <person name="Ye R.Z."/>
            <person name="Que T.C."/>
            <person name="Du C.H."/>
            <person name="Zhou Y.H."/>
            <person name="Cheng J.X."/>
            <person name="Dai P.F."/>
            <person name="Guo W.B."/>
            <person name="Han X.H."/>
            <person name="Huang E.J."/>
            <person name="Li L.F."/>
            <person name="Wei W."/>
            <person name="Gao Y.C."/>
            <person name="Liu J.Z."/>
            <person name="Shao H.Z."/>
            <person name="Wang X."/>
            <person name="Wang C.C."/>
            <person name="Yang T.C."/>
            <person name="Huo Q.B."/>
            <person name="Li W."/>
            <person name="Chen H.Y."/>
            <person name="Chen S.E."/>
            <person name="Zhou L.G."/>
            <person name="Ni X.B."/>
            <person name="Tian J.H."/>
            <person name="Sheng Y."/>
            <person name="Liu T."/>
            <person name="Pan Y.S."/>
            <person name="Xia L.Y."/>
            <person name="Li J."/>
            <person name="Zhao F."/>
            <person name="Cao W.C."/>
        </authorList>
    </citation>
    <scope>NUCLEOTIDE SEQUENCE [LARGE SCALE GENOMIC DNA]</scope>
    <source>
        <strain evidence="1">Iper-2018</strain>
    </source>
</reference>
<sequence>MTATGARNRCWARSPAAPGDAVAVSTEPRGPPGPAPAPGDARDICRRPARPPPIEQCAPPWGPLLLAASLASRAKRSRRLPNPTVPPQDPEQRRLDASAAAGPPPMSLGGCSGFPGRPLFRVFADSRPWQALQSTRGTQRGRPGSRPGPAPRARSNVAAAGQVELRKRQTPRVEREQRDSEARRKSSGPPLLRSLKGASAEVGVR</sequence>
<protein>
    <submittedName>
        <fullName evidence="1">Uncharacterized protein</fullName>
    </submittedName>
</protein>
<name>A0AC60NRU2_IXOPE</name>
<gene>
    <name evidence="1" type="ORF">HPB47_013080</name>
</gene>
<evidence type="ECO:0000313" key="2">
    <source>
        <dbReference type="Proteomes" id="UP000805193"/>
    </source>
</evidence>
<accession>A0AC60NRU2</accession>